<evidence type="ECO:0000313" key="14">
    <source>
        <dbReference type="Proteomes" id="UP000441208"/>
    </source>
</evidence>
<dbReference type="EMBL" id="QXGF01000423">
    <property type="protein sequence ID" value="KAE8940459.1"/>
    <property type="molecule type" value="Genomic_DNA"/>
</dbReference>
<dbReference type="EMBL" id="QXFY01000836">
    <property type="protein sequence ID" value="KAE9334673.1"/>
    <property type="molecule type" value="Genomic_DNA"/>
</dbReference>
<dbReference type="PANTHER" id="PTHR40866:SF1">
    <property type="entry name" value="BED-TYPE DOMAIN-CONTAINING PROTEIN"/>
    <property type="match status" value="1"/>
</dbReference>
<reference evidence="11 12" key="1">
    <citation type="submission" date="2018-08" db="EMBL/GenBank/DDBJ databases">
        <title>Genomic investigation of the strawberry pathogen Phytophthora fragariae indicates pathogenicity is determined by transcriptional variation in three key races.</title>
        <authorList>
            <person name="Adams T.M."/>
            <person name="Armitage A.D."/>
            <person name="Sobczyk M.K."/>
            <person name="Bates H.J."/>
            <person name="Dunwell J.M."/>
            <person name="Nellist C.F."/>
            <person name="Harrison R.J."/>
        </authorList>
    </citation>
    <scope>NUCLEOTIDE SEQUENCE [LARGE SCALE GENOMIC DNA]</scope>
    <source>
        <strain evidence="9 12">A4</strain>
        <strain evidence="8 13">NOV-5</strain>
        <strain evidence="6 14">NOV-71</strain>
        <strain evidence="10 15">NOV-77</strain>
        <strain evidence="5 11">NOV-9</strain>
        <strain evidence="7 16">ONT-3</strain>
    </source>
</reference>
<evidence type="ECO:0000259" key="4">
    <source>
        <dbReference type="Pfam" id="PF02892"/>
    </source>
</evidence>
<gene>
    <name evidence="9" type="ORF">PF001_g12355</name>
    <name evidence="8" type="ORF">PF006_g6722</name>
    <name evidence="6" type="ORF">PF007_g11228</name>
    <name evidence="10" type="ORF">PF008_g13857</name>
    <name evidence="5" type="ORF">PF009_g9708</name>
    <name evidence="7" type="ORF">PF010_g7328</name>
</gene>
<evidence type="ECO:0000313" key="6">
    <source>
        <dbReference type="EMBL" id="KAE9112069.1"/>
    </source>
</evidence>
<dbReference type="GO" id="GO:0008270">
    <property type="term" value="F:zinc ion binding"/>
    <property type="evidence" value="ECO:0007669"/>
    <property type="project" value="UniProtKB-KW"/>
</dbReference>
<dbReference type="Proteomes" id="UP000441208">
    <property type="component" value="Unassembled WGS sequence"/>
</dbReference>
<dbReference type="GO" id="GO:0003677">
    <property type="term" value="F:DNA binding"/>
    <property type="evidence" value="ECO:0007669"/>
    <property type="project" value="InterPro"/>
</dbReference>
<evidence type="ECO:0000313" key="10">
    <source>
        <dbReference type="EMBL" id="KAE9334673.1"/>
    </source>
</evidence>
<protein>
    <recommendedName>
        <fullName evidence="4">BED-type domain-containing protein</fullName>
    </recommendedName>
</protein>
<dbReference type="EMBL" id="QXFZ01000557">
    <property type="protein sequence ID" value="KAE9112069.1"/>
    <property type="molecule type" value="Genomic_DNA"/>
</dbReference>
<comment type="caution">
    <text evidence="9">The sequence shown here is derived from an EMBL/GenBank/DDBJ whole genome shotgun (WGS) entry which is preliminary data.</text>
</comment>
<evidence type="ECO:0000313" key="11">
    <source>
        <dbReference type="Proteomes" id="UP000429523"/>
    </source>
</evidence>
<feature type="domain" description="BED-type" evidence="4">
    <location>
        <begin position="13"/>
        <end position="48"/>
    </location>
</feature>
<accession>A0A6A4DCJ1</accession>
<dbReference type="Pfam" id="PF02892">
    <property type="entry name" value="zf-BED"/>
    <property type="match status" value="1"/>
</dbReference>
<evidence type="ECO:0000313" key="15">
    <source>
        <dbReference type="Proteomes" id="UP000486351"/>
    </source>
</evidence>
<evidence type="ECO:0000256" key="1">
    <source>
        <dbReference type="ARBA" id="ARBA00022723"/>
    </source>
</evidence>
<evidence type="ECO:0000256" key="2">
    <source>
        <dbReference type="ARBA" id="ARBA00022771"/>
    </source>
</evidence>
<evidence type="ECO:0000313" key="5">
    <source>
        <dbReference type="EMBL" id="KAE8940459.1"/>
    </source>
</evidence>
<evidence type="ECO:0000313" key="9">
    <source>
        <dbReference type="EMBL" id="KAE9305984.1"/>
    </source>
</evidence>
<dbReference type="Proteomes" id="UP000437068">
    <property type="component" value="Unassembled WGS sequence"/>
</dbReference>
<dbReference type="Proteomes" id="UP000486351">
    <property type="component" value="Unassembled WGS sequence"/>
</dbReference>
<keyword evidence="2" id="KW-0863">Zinc-finger</keyword>
<dbReference type="PANTHER" id="PTHR40866">
    <property type="entry name" value="BED-TYPE DOMAIN-CONTAINING PROTEIN"/>
    <property type="match status" value="1"/>
</dbReference>
<name>A0A6A4DCJ1_9STRA</name>
<dbReference type="AlphaFoldDB" id="A0A6A4DCJ1"/>
<dbReference type="InterPro" id="IPR003656">
    <property type="entry name" value="Znf_BED"/>
</dbReference>
<evidence type="ECO:0000313" key="16">
    <source>
        <dbReference type="Proteomes" id="UP000488956"/>
    </source>
</evidence>
<keyword evidence="1" id="KW-0479">Metal-binding</keyword>
<evidence type="ECO:0000313" key="7">
    <source>
        <dbReference type="EMBL" id="KAE9120828.1"/>
    </source>
</evidence>
<evidence type="ECO:0000313" key="8">
    <source>
        <dbReference type="EMBL" id="KAE9148716.1"/>
    </source>
</evidence>
<evidence type="ECO:0000313" key="12">
    <source>
        <dbReference type="Proteomes" id="UP000437068"/>
    </source>
</evidence>
<proteinExistence type="predicted"/>
<organism evidence="9 12">
    <name type="scientific">Phytophthora fragariae</name>
    <dbReference type="NCBI Taxonomy" id="53985"/>
    <lineage>
        <taxon>Eukaryota</taxon>
        <taxon>Sar</taxon>
        <taxon>Stramenopiles</taxon>
        <taxon>Oomycota</taxon>
        <taxon>Peronosporomycetes</taxon>
        <taxon>Peronosporales</taxon>
        <taxon>Peronosporaceae</taxon>
        <taxon>Phytophthora</taxon>
    </lineage>
</organism>
<keyword evidence="3" id="KW-0862">Zinc</keyword>
<dbReference type="Proteomes" id="UP000440732">
    <property type="component" value="Unassembled WGS sequence"/>
</dbReference>
<dbReference type="EMBL" id="QXGA01000277">
    <property type="protein sequence ID" value="KAE9148716.1"/>
    <property type="molecule type" value="Genomic_DNA"/>
</dbReference>
<dbReference type="Proteomes" id="UP000429523">
    <property type="component" value="Unassembled WGS sequence"/>
</dbReference>
<evidence type="ECO:0000313" key="13">
    <source>
        <dbReference type="Proteomes" id="UP000440732"/>
    </source>
</evidence>
<dbReference type="EMBL" id="QXGE01000682">
    <property type="protein sequence ID" value="KAE9305984.1"/>
    <property type="molecule type" value="Genomic_DNA"/>
</dbReference>
<dbReference type="EMBL" id="QXFX01000311">
    <property type="protein sequence ID" value="KAE9120828.1"/>
    <property type="molecule type" value="Genomic_DNA"/>
</dbReference>
<sequence length="112" mass="12959">MKFSNKDLCSLLFSELSPGKSTCNSCKKVYKEGRGYTNQMHHLLKKHPDYLQLAEAAFRKGNRLGLSLPDQRTNEIFRWIEWCVVERMPVSFCERHLVRKNAKMDPIGAATL</sequence>
<evidence type="ECO:0000256" key="3">
    <source>
        <dbReference type="ARBA" id="ARBA00022833"/>
    </source>
</evidence>
<dbReference type="Proteomes" id="UP000488956">
    <property type="component" value="Unassembled WGS sequence"/>
</dbReference>